<comment type="caution">
    <text evidence="3">The sequence shown here is derived from an EMBL/GenBank/DDBJ whole genome shotgun (WGS) entry which is preliminary data.</text>
</comment>
<keyword evidence="2" id="KW-0812">Transmembrane</keyword>
<dbReference type="EMBL" id="BEHT01000043">
    <property type="protein sequence ID" value="GBC99931.1"/>
    <property type="molecule type" value="Genomic_DNA"/>
</dbReference>
<dbReference type="Proteomes" id="UP000236173">
    <property type="component" value="Unassembled WGS sequence"/>
</dbReference>
<reference evidence="4" key="1">
    <citation type="submission" date="2017-09" db="EMBL/GenBank/DDBJ databases">
        <title>Metaegenomics of thermophilic ammonia-oxidizing enrichment culture.</title>
        <authorList>
            <person name="Kato S."/>
            <person name="Suzuki K."/>
        </authorList>
    </citation>
    <scope>NUCLEOTIDE SEQUENCE [LARGE SCALE GENOMIC DNA]</scope>
</reference>
<evidence type="ECO:0000256" key="1">
    <source>
        <dbReference type="SAM" id="MobiDB-lite"/>
    </source>
</evidence>
<name>A0A2H5XFI8_9BACT</name>
<proteinExistence type="predicted"/>
<accession>A0A2H5XFI8</accession>
<gene>
    <name evidence="3" type="ORF">HRbin17_02464</name>
</gene>
<keyword evidence="2" id="KW-1133">Transmembrane helix</keyword>
<feature type="transmembrane region" description="Helical" evidence="2">
    <location>
        <begin position="7"/>
        <end position="26"/>
    </location>
</feature>
<feature type="region of interest" description="Disordered" evidence="1">
    <location>
        <begin position="33"/>
        <end position="61"/>
    </location>
</feature>
<dbReference type="AlphaFoldDB" id="A0A2H5XFI8"/>
<evidence type="ECO:0000313" key="4">
    <source>
        <dbReference type="Proteomes" id="UP000236173"/>
    </source>
</evidence>
<evidence type="ECO:0000313" key="3">
    <source>
        <dbReference type="EMBL" id="GBC99931.1"/>
    </source>
</evidence>
<keyword evidence="2" id="KW-0472">Membrane</keyword>
<sequence>MKREIPIAVAIVVIIIAIAIVGFLFYKGTQPPPPQEVNPLTGEPIKQAAPSPLKATPEHGR</sequence>
<organism evidence="3 4">
    <name type="scientific">Candidatus Fervidibacter japonicus</name>
    <dbReference type="NCBI Taxonomy" id="2035412"/>
    <lineage>
        <taxon>Bacteria</taxon>
        <taxon>Candidatus Fervidibacterota</taxon>
        <taxon>Candidatus Fervidibacter</taxon>
    </lineage>
</organism>
<evidence type="ECO:0000256" key="2">
    <source>
        <dbReference type="SAM" id="Phobius"/>
    </source>
</evidence>
<protein>
    <submittedName>
        <fullName evidence="3">Uncharacterized protein</fullName>
    </submittedName>
</protein>